<accession>A0ACC2YPI2</accession>
<reference evidence="1" key="1">
    <citation type="submission" date="2022-10" db="EMBL/GenBank/DDBJ databases">
        <title>Culturing micro-colonial fungi from biological soil crusts in the Mojave desert and describing Neophaeococcomyces mojavensis, and introducing the new genera and species Taxawa tesnikishii.</title>
        <authorList>
            <person name="Kurbessoian T."/>
            <person name="Stajich J.E."/>
        </authorList>
    </citation>
    <scope>NUCLEOTIDE SEQUENCE</scope>
    <source>
        <strain evidence="1">JES_115</strain>
    </source>
</reference>
<protein>
    <submittedName>
        <fullName evidence="1">Uncharacterized protein</fullName>
    </submittedName>
</protein>
<keyword evidence="2" id="KW-1185">Reference proteome</keyword>
<comment type="caution">
    <text evidence="1">The sequence shown here is derived from an EMBL/GenBank/DDBJ whole genome shotgun (WGS) entry which is preliminary data.</text>
</comment>
<sequence length="317" mass="36325">MTDIYADAKTVLIYLGEQEENTQHAFKLLKQIYDASWTADWDLLEVVSQAINTRGLAVVDHTVYKEQATAKELQQGLAQLSKLMNFKEHWKHSRRLQLMDLVYHFQTARATDPRDHLFALLGLAAEAGALDLSPNYSSPLAETMERYARHLLGRKRVLRFFAVLVCSAVSLTSRRRTREMATKEILHSYLAGSVSPVSVTNSDGWQREQIPNWYGAHDTFAYEYAEGPWDPLRRPRFFDAAPGTTVQIIEPSEPGVLRIRGACVDSIWKLANEHLNYQGQMTKDVLFEQKRLHVEESDAIMREIRSYPTREDLGEVQ</sequence>
<proteinExistence type="predicted"/>
<dbReference type="EMBL" id="JAPDRP010000023">
    <property type="protein sequence ID" value="KAJ9637288.1"/>
    <property type="molecule type" value="Genomic_DNA"/>
</dbReference>
<organism evidence="1 2">
    <name type="scientific">Coniosporium tulheliwenetii</name>
    <dbReference type="NCBI Taxonomy" id="3383036"/>
    <lineage>
        <taxon>Eukaryota</taxon>
        <taxon>Fungi</taxon>
        <taxon>Dikarya</taxon>
        <taxon>Ascomycota</taxon>
        <taxon>Pezizomycotina</taxon>
        <taxon>Dothideomycetes</taxon>
        <taxon>Dothideomycetes incertae sedis</taxon>
        <taxon>Coniosporium</taxon>
    </lineage>
</organism>
<dbReference type="Proteomes" id="UP001172680">
    <property type="component" value="Unassembled WGS sequence"/>
</dbReference>
<evidence type="ECO:0000313" key="2">
    <source>
        <dbReference type="Proteomes" id="UP001172680"/>
    </source>
</evidence>
<name>A0ACC2YPI2_9PEZI</name>
<gene>
    <name evidence="1" type="ORF">H2199_007575</name>
</gene>
<evidence type="ECO:0000313" key="1">
    <source>
        <dbReference type="EMBL" id="KAJ9637288.1"/>
    </source>
</evidence>